<keyword evidence="5 8" id="KW-0812">Transmembrane</keyword>
<sequence>MLPQALRAQKKRDALAVHITLATVSILLGLPVVFLVLKATQSTAEAITPSLLPGGMFWQNVQSAWKSYNMATFMGNTLVITTAITFGKTVLSILAAMVFVYFRIRGKLVLFWAILITLYIPTDLIAIGLFDVISQGQPSVPEFLVWLANPVKVLFRPIPFGLDWANSYKAIIIPFLASATGTFLFIQHFRTIPKSFAEVAVLEGMGPLSYLFRILIPVSRNTIGALWVIQFVFYWNQYFWPRLIIQDSDSQVIQVALRLMVGQDQIAWGVLMAGTIIVVLPPLLVFLLLIKQLEGGVALSTGK</sequence>
<keyword evidence="11" id="KW-1185">Reference proteome</keyword>
<keyword evidence="4" id="KW-1003">Cell membrane</keyword>
<feature type="domain" description="ABC transmembrane type-1" evidence="9">
    <location>
        <begin position="74"/>
        <end position="289"/>
    </location>
</feature>
<dbReference type="Pfam" id="PF00528">
    <property type="entry name" value="BPD_transp_1"/>
    <property type="match status" value="1"/>
</dbReference>
<dbReference type="Gene3D" id="1.10.3720.10">
    <property type="entry name" value="MetI-like"/>
    <property type="match status" value="1"/>
</dbReference>
<dbReference type="SUPFAM" id="SSF161098">
    <property type="entry name" value="MetI-like"/>
    <property type="match status" value="1"/>
</dbReference>
<evidence type="ECO:0000259" key="9">
    <source>
        <dbReference type="PROSITE" id="PS50928"/>
    </source>
</evidence>
<evidence type="ECO:0000256" key="4">
    <source>
        <dbReference type="ARBA" id="ARBA00022475"/>
    </source>
</evidence>
<dbReference type="CDD" id="cd06261">
    <property type="entry name" value="TM_PBP2"/>
    <property type="match status" value="1"/>
</dbReference>
<dbReference type="EMBL" id="CP123443">
    <property type="protein sequence ID" value="WGK70225.1"/>
    <property type="molecule type" value="Genomic_DNA"/>
</dbReference>
<evidence type="ECO:0000256" key="2">
    <source>
        <dbReference type="ARBA" id="ARBA00020515"/>
    </source>
</evidence>
<evidence type="ECO:0000256" key="7">
    <source>
        <dbReference type="ARBA" id="ARBA00023136"/>
    </source>
</evidence>
<organism evidence="10 11">
    <name type="scientific">Candidatus Haliotispira prima</name>
    <dbReference type="NCBI Taxonomy" id="3034016"/>
    <lineage>
        <taxon>Bacteria</taxon>
        <taxon>Pseudomonadati</taxon>
        <taxon>Spirochaetota</taxon>
        <taxon>Spirochaetia</taxon>
        <taxon>Spirochaetales</taxon>
        <taxon>Spirochaetaceae</taxon>
        <taxon>Candidatus Haliotispira</taxon>
    </lineage>
</organism>
<feature type="transmembrane region" description="Helical" evidence="8">
    <location>
        <begin position="78"/>
        <end position="102"/>
    </location>
</feature>
<dbReference type="Proteomes" id="UP001228690">
    <property type="component" value="Chromosome"/>
</dbReference>
<feature type="transmembrane region" description="Helical" evidence="8">
    <location>
        <begin position="109"/>
        <end position="130"/>
    </location>
</feature>
<comment type="similarity">
    <text evidence="8">Belongs to the binding-protein-dependent transport system permease family.</text>
</comment>
<gene>
    <name evidence="10" type="ORF">P0082_05025</name>
</gene>
<feature type="transmembrane region" description="Helical" evidence="8">
    <location>
        <begin position="170"/>
        <end position="189"/>
    </location>
</feature>
<dbReference type="PANTHER" id="PTHR43744:SF8">
    <property type="entry name" value="SN-GLYCEROL-3-PHOSPHATE TRANSPORT SYSTEM PERMEASE PROTEIN UGPE"/>
    <property type="match status" value="1"/>
</dbReference>
<reference evidence="10 11" key="1">
    <citation type="submission" date="2023-04" db="EMBL/GenBank/DDBJ databases">
        <title>Spirochaete genome identified in red abalone sample constitutes a novel genus.</title>
        <authorList>
            <person name="Sharma S.P."/>
            <person name="Purcell C.M."/>
            <person name="Hyde J.R."/>
            <person name="Severin A.J."/>
        </authorList>
    </citation>
    <scope>NUCLEOTIDE SEQUENCE [LARGE SCALE GENOMIC DNA]</scope>
    <source>
        <strain evidence="10 11">SP-2023</strain>
    </source>
</reference>
<evidence type="ECO:0000256" key="8">
    <source>
        <dbReference type="RuleBase" id="RU363032"/>
    </source>
</evidence>
<comment type="subcellular location">
    <subcellularLocation>
        <location evidence="1 8">Cell membrane</location>
        <topology evidence="1 8">Multi-pass membrane protein</topology>
    </subcellularLocation>
</comment>
<evidence type="ECO:0000256" key="5">
    <source>
        <dbReference type="ARBA" id="ARBA00022692"/>
    </source>
</evidence>
<feature type="transmembrane region" description="Helical" evidence="8">
    <location>
        <begin position="15"/>
        <end position="37"/>
    </location>
</feature>
<name>A0ABY8MKU6_9SPIO</name>
<dbReference type="RefSeq" id="WP_326928433.1">
    <property type="nucleotide sequence ID" value="NZ_CP123443.1"/>
</dbReference>
<evidence type="ECO:0000256" key="6">
    <source>
        <dbReference type="ARBA" id="ARBA00022989"/>
    </source>
</evidence>
<dbReference type="InterPro" id="IPR000515">
    <property type="entry name" value="MetI-like"/>
</dbReference>
<accession>A0ABY8MKU6</accession>
<evidence type="ECO:0000256" key="3">
    <source>
        <dbReference type="ARBA" id="ARBA00022448"/>
    </source>
</evidence>
<proteinExistence type="inferred from homology"/>
<evidence type="ECO:0000256" key="1">
    <source>
        <dbReference type="ARBA" id="ARBA00004651"/>
    </source>
</evidence>
<dbReference type="PROSITE" id="PS50928">
    <property type="entry name" value="ABC_TM1"/>
    <property type="match status" value="1"/>
</dbReference>
<protein>
    <recommendedName>
        <fullName evidence="2">sn-glycerol-3-phosphate transport system permease protein UgpE</fullName>
    </recommendedName>
</protein>
<evidence type="ECO:0000313" key="11">
    <source>
        <dbReference type="Proteomes" id="UP001228690"/>
    </source>
</evidence>
<keyword evidence="7 8" id="KW-0472">Membrane</keyword>
<evidence type="ECO:0000313" key="10">
    <source>
        <dbReference type="EMBL" id="WGK70225.1"/>
    </source>
</evidence>
<feature type="transmembrane region" description="Helical" evidence="8">
    <location>
        <begin position="266"/>
        <end position="290"/>
    </location>
</feature>
<keyword evidence="3 8" id="KW-0813">Transport</keyword>
<keyword evidence="6 8" id="KW-1133">Transmembrane helix</keyword>
<dbReference type="InterPro" id="IPR035906">
    <property type="entry name" value="MetI-like_sf"/>
</dbReference>
<dbReference type="PANTHER" id="PTHR43744">
    <property type="entry name" value="ABC TRANSPORTER PERMEASE PROTEIN MG189-RELATED-RELATED"/>
    <property type="match status" value="1"/>
</dbReference>